<dbReference type="CDD" id="cd11041">
    <property type="entry name" value="CYP503A1-like"/>
    <property type="match status" value="1"/>
</dbReference>
<comment type="cofactor">
    <cofactor evidence="1 6">
        <name>heme</name>
        <dbReference type="ChEBI" id="CHEBI:30413"/>
    </cofactor>
</comment>
<comment type="caution">
    <text evidence="8">The sequence shown here is derived from an EMBL/GenBank/DDBJ whole genome shotgun (WGS) entry which is preliminary data.</text>
</comment>
<gene>
    <name evidence="8" type="ORF">MSAN_00633600</name>
</gene>
<accession>A0A8H6Z471</accession>
<dbReference type="GO" id="GO:0020037">
    <property type="term" value="F:heme binding"/>
    <property type="evidence" value="ECO:0007669"/>
    <property type="project" value="InterPro"/>
</dbReference>
<keyword evidence="4" id="KW-0560">Oxidoreductase</keyword>
<feature type="chain" id="PRO_5034292826" description="Cytochrome P450" evidence="7">
    <location>
        <begin position="31"/>
        <end position="524"/>
    </location>
</feature>
<dbReference type="InterPro" id="IPR002401">
    <property type="entry name" value="Cyt_P450_E_grp-I"/>
</dbReference>
<evidence type="ECO:0000256" key="4">
    <source>
        <dbReference type="ARBA" id="ARBA00023002"/>
    </source>
</evidence>
<evidence type="ECO:0000256" key="6">
    <source>
        <dbReference type="PIRSR" id="PIRSR602401-1"/>
    </source>
</evidence>
<evidence type="ECO:0000256" key="1">
    <source>
        <dbReference type="ARBA" id="ARBA00001971"/>
    </source>
</evidence>
<dbReference type="Pfam" id="PF00067">
    <property type="entry name" value="p450"/>
    <property type="match status" value="1"/>
</dbReference>
<name>A0A8H6Z471_9AGAR</name>
<feature type="signal peptide" evidence="7">
    <location>
        <begin position="1"/>
        <end position="30"/>
    </location>
</feature>
<dbReference type="Proteomes" id="UP000623467">
    <property type="component" value="Unassembled WGS sequence"/>
</dbReference>
<comment type="similarity">
    <text evidence="2">Belongs to the cytochrome P450 family.</text>
</comment>
<keyword evidence="9" id="KW-1185">Reference proteome</keyword>
<evidence type="ECO:0000256" key="3">
    <source>
        <dbReference type="ARBA" id="ARBA00022723"/>
    </source>
</evidence>
<dbReference type="EMBL" id="JACAZH010000004">
    <property type="protein sequence ID" value="KAF7370036.1"/>
    <property type="molecule type" value="Genomic_DNA"/>
</dbReference>
<proteinExistence type="inferred from homology"/>
<keyword evidence="3 6" id="KW-0479">Metal-binding</keyword>
<dbReference type="AlphaFoldDB" id="A0A8H6Z471"/>
<dbReference type="OrthoDB" id="1844152at2759"/>
<organism evidence="8 9">
    <name type="scientific">Mycena sanguinolenta</name>
    <dbReference type="NCBI Taxonomy" id="230812"/>
    <lineage>
        <taxon>Eukaryota</taxon>
        <taxon>Fungi</taxon>
        <taxon>Dikarya</taxon>
        <taxon>Basidiomycota</taxon>
        <taxon>Agaricomycotina</taxon>
        <taxon>Agaricomycetes</taxon>
        <taxon>Agaricomycetidae</taxon>
        <taxon>Agaricales</taxon>
        <taxon>Marasmiineae</taxon>
        <taxon>Mycenaceae</taxon>
        <taxon>Mycena</taxon>
    </lineage>
</organism>
<evidence type="ECO:0000256" key="2">
    <source>
        <dbReference type="ARBA" id="ARBA00010617"/>
    </source>
</evidence>
<dbReference type="GO" id="GO:0004497">
    <property type="term" value="F:monooxygenase activity"/>
    <property type="evidence" value="ECO:0007669"/>
    <property type="project" value="InterPro"/>
</dbReference>
<keyword evidence="5 6" id="KW-0408">Iron</keyword>
<feature type="binding site" description="axial binding residue" evidence="6">
    <location>
        <position position="467"/>
    </location>
    <ligand>
        <name>heme</name>
        <dbReference type="ChEBI" id="CHEBI:30413"/>
    </ligand>
    <ligandPart>
        <name>Fe</name>
        <dbReference type="ChEBI" id="CHEBI:18248"/>
    </ligandPart>
</feature>
<dbReference type="InterPro" id="IPR001128">
    <property type="entry name" value="Cyt_P450"/>
</dbReference>
<dbReference type="GO" id="GO:0016705">
    <property type="term" value="F:oxidoreductase activity, acting on paired donors, with incorporation or reduction of molecular oxygen"/>
    <property type="evidence" value="ECO:0007669"/>
    <property type="project" value="InterPro"/>
</dbReference>
<keyword evidence="7" id="KW-0732">Signal</keyword>
<sequence>MGNSTLVSPALAILAAVWVLFSFWIPNGSSLQVGSIPAVGSSGILEYYTGGWRFLFHGPEMVTEGCEKYPGRVFRIPRVFRWDFIVSGTTLTQDIVTAPEMSYPLSERSEMQSLQTDFTIGPEIFTNPFHVDVVRRKLTRNLGRCFPDIRDEVSCAFDEIIASDGTDWTPVTVSPMTMKVVARTLNHVFVGLPTCRNEDYLNLAMQYTIDVVLRAQLIYLLPSFLRPIFGPLISSRNQSVRKGLKHLGPIIEYRIEQEKQHGSDWPGKPNDYLSWLLESVDINDEHTAADIVWRILGMNMSGIHTTSSVTYFPILLSIPAHTMIQTFTHALFDLTTQPSYIIALREEAEQVVKEHGWTKAALNKMHKIDSFLRESQRMHNTGPFAIMRQVLDPLGFKFSDGTVVPYGSFVNVTGRGEHFNKTNYENPDVFDGFRSHKMREEGNGMFNRHMISTSLDHLSFGHKVHACPGRFLAATELKTMLAHLVINYDLRAEIEGVRRPDDVFGISIVPNGRAKVWFRKRCNP</sequence>
<reference evidence="8" key="1">
    <citation type="submission" date="2020-05" db="EMBL/GenBank/DDBJ databases">
        <title>Mycena genomes resolve the evolution of fungal bioluminescence.</title>
        <authorList>
            <person name="Tsai I.J."/>
        </authorList>
    </citation>
    <scope>NUCLEOTIDE SEQUENCE</scope>
    <source>
        <strain evidence="8">160909Yilan</strain>
    </source>
</reference>
<dbReference type="SUPFAM" id="SSF48264">
    <property type="entry name" value="Cytochrome P450"/>
    <property type="match status" value="1"/>
</dbReference>
<evidence type="ECO:0000256" key="7">
    <source>
        <dbReference type="SAM" id="SignalP"/>
    </source>
</evidence>
<protein>
    <recommendedName>
        <fullName evidence="10">Cytochrome P450</fullName>
    </recommendedName>
</protein>
<evidence type="ECO:0000313" key="8">
    <source>
        <dbReference type="EMBL" id="KAF7370036.1"/>
    </source>
</evidence>
<evidence type="ECO:0000313" key="9">
    <source>
        <dbReference type="Proteomes" id="UP000623467"/>
    </source>
</evidence>
<dbReference type="Gene3D" id="1.10.630.10">
    <property type="entry name" value="Cytochrome P450"/>
    <property type="match status" value="1"/>
</dbReference>
<dbReference type="PRINTS" id="PR00463">
    <property type="entry name" value="EP450I"/>
</dbReference>
<dbReference type="InterPro" id="IPR036396">
    <property type="entry name" value="Cyt_P450_sf"/>
</dbReference>
<keyword evidence="6" id="KW-0349">Heme</keyword>
<evidence type="ECO:0000256" key="5">
    <source>
        <dbReference type="ARBA" id="ARBA00023004"/>
    </source>
</evidence>
<evidence type="ECO:0008006" key="10">
    <source>
        <dbReference type="Google" id="ProtNLM"/>
    </source>
</evidence>
<dbReference type="GO" id="GO:0005506">
    <property type="term" value="F:iron ion binding"/>
    <property type="evidence" value="ECO:0007669"/>
    <property type="project" value="InterPro"/>
</dbReference>
<dbReference type="PANTHER" id="PTHR46206">
    <property type="entry name" value="CYTOCHROME P450"/>
    <property type="match status" value="1"/>
</dbReference>